<proteinExistence type="predicted"/>
<dbReference type="InterPro" id="IPR017850">
    <property type="entry name" value="Alkaline_phosphatase_core_sf"/>
</dbReference>
<dbReference type="Proteomes" id="UP000253324">
    <property type="component" value="Unassembled WGS sequence"/>
</dbReference>
<comment type="caution">
    <text evidence="3">The sequence shown here is derived from an EMBL/GenBank/DDBJ whole genome shotgun (WGS) entry which is preliminary data.</text>
</comment>
<keyword evidence="1" id="KW-0472">Membrane</keyword>
<keyword evidence="4" id="KW-1185">Reference proteome</keyword>
<feature type="transmembrane region" description="Helical" evidence="1">
    <location>
        <begin position="41"/>
        <end position="64"/>
    </location>
</feature>
<dbReference type="OrthoDB" id="9803751at2"/>
<dbReference type="Gene3D" id="3.40.720.10">
    <property type="entry name" value="Alkaline Phosphatase, subunit A"/>
    <property type="match status" value="1"/>
</dbReference>
<feature type="transmembrane region" description="Helical" evidence="1">
    <location>
        <begin position="135"/>
        <end position="159"/>
    </location>
</feature>
<organism evidence="3 4">
    <name type="scientific">Phyllobacterium bourgognense</name>
    <dbReference type="NCBI Taxonomy" id="314236"/>
    <lineage>
        <taxon>Bacteria</taxon>
        <taxon>Pseudomonadati</taxon>
        <taxon>Pseudomonadota</taxon>
        <taxon>Alphaproteobacteria</taxon>
        <taxon>Hyphomicrobiales</taxon>
        <taxon>Phyllobacteriaceae</taxon>
        <taxon>Phyllobacterium</taxon>
    </lineage>
</organism>
<gene>
    <name evidence="3" type="ORF">C7476_115117</name>
</gene>
<keyword evidence="1" id="KW-0812">Transmembrane</keyword>
<dbReference type="SUPFAM" id="SSF53649">
    <property type="entry name" value="Alkaline phosphatase-like"/>
    <property type="match status" value="1"/>
</dbReference>
<dbReference type="AlphaFoldDB" id="A0A368YIV7"/>
<feature type="transmembrane region" description="Helical" evidence="1">
    <location>
        <begin position="9"/>
        <end position="29"/>
    </location>
</feature>
<keyword evidence="1" id="KW-1133">Transmembrane helix</keyword>
<name>A0A368YIV7_9HYPH</name>
<evidence type="ECO:0000313" key="4">
    <source>
        <dbReference type="Proteomes" id="UP000253324"/>
    </source>
</evidence>
<dbReference type="EMBL" id="QPJM01000015">
    <property type="protein sequence ID" value="RCW80152.1"/>
    <property type="molecule type" value="Genomic_DNA"/>
</dbReference>
<dbReference type="RefSeq" id="WP_114431883.1">
    <property type="nucleotide sequence ID" value="NZ_QPJM01000015.1"/>
</dbReference>
<reference evidence="3 4" key="1">
    <citation type="submission" date="2018-07" db="EMBL/GenBank/DDBJ databases">
        <title>Genomic Encyclopedia of Type Strains, Phase III (KMG-III): the genomes of soil and plant-associated and newly described type strains.</title>
        <authorList>
            <person name="Whitman W."/>
        </authorList>
    </citation>
    <scope>NUCLEOTIDE SEQUENCE [LARGE SCALE GENOMIC DNA]</scope>
    <source>
        <strain evidence="3 4">31-25a</strain>
    </source>
</reference>
<evidence type="ECO:0000259" key="2">
    <source>
        <dbReference type="Pfam" id="PF00884"/>
    </source>
</evidence>
<accession>A0A368YIV7</accession>
<dbReference type="Pfam" id="PF00884">
    <property type="entry name" value="Sulfatase"/>
    <property type="match status" value="1"/>
</dbReference>
<evidence type="ECO:0000256" key="1">
    <source>
        <dbReference type="SAM" id="Phobius"/>
    </source>
</evidence>
<sequence>MKIPEKADMLYVLMLPIFVFYTVPVYIIFNNPNDFQDISASFTLVTLAATAAVIVIAALILVLFVPGNRIGKGVFVALRFVFFFLLLSGLVLPLTKVAGQIEVGLIPINAVNFFFAFIGALLLTFFSMGIHAGKLLIASLVFVALNTIVGTAIILINIAPKSVDSIHMASSMKNVFVLSFDGLSRDISLEVLRENPEYLAAFKDFTFFQNALSSAPATIPSIASELSGIANVKVFDTEKNMKDAIDPNILMTNRLDQGGFVVSTYGPYNEGFEENERKYSYRTLDTNFTPRQRIDRVVEIQQYAMARMLSSYLVFERENVDPIIAAIGYEKTKPRRDNLRSLVEYHKGVDWDRGSLLTMLDVEDYITNIHVGTQEPVAHFVHFLQTHFPVDFDETCAYRSDDAEWFRNNQNRVGATNETKCAFSQFARFVGRLRELGIYDMSMIIIKSDHGQPVAYNDPDKLESFKVKEHPYWGFARYTPLLGIKNFAAISPAPTFDERVAVLTDLAKTLCLNALKPTSGCDAYSGFDLLDKAVMPADSGTYLYLVKDASSTFYLDSQEAIDWPRQPDFYRRLNDKLSSSLLTAPLSCSTEIDLSRGKPYSNGLTDGSTWVQWYEGTSTFVKTRIPHCDAIGASITLVGTSVEGYSIEINGSDRTPSARIETNGKVITMNVPISDISGKDLLLSVRGPVRLVPSSIQFAGNTP</sequence>
<feature type="transmembrane region" description="Helical" evidence="1">
    <location>
        <begin position="106"/>
        <end position="128"/>
    </location>
</feature>
<dbReference type="InterPro" id="IPR000917">
    <property type="entry name" value="Sulfatase_N"/>
</dbReference>
<protein>
    <submittedName>
        <fullName evidence="3">Sulfatase-like protein</fullName>
    </submittedName>
</protein>
<feature type="domain" description="Sulfatase N-terminal" evidence="2">
    <location>
        <begin position="174"/>
        <end position="456"/>
    </location>
</feature>
<evidence type="ECO:0000313" key="3">
    <source>
        <dbReference type="EMBL" id="RCW80152.1"/>
    </source>
</evidence>
<feature type="transmembrane region" description="Helical" evidence="1">
    <location>
        <begin position="76"/>
        <end position="94"/>
    </location>
</feature>